<dbReference type="InterPro" id="IPR045121">
    <property type="entry name" value="CoAse"/>
</dbReference>
<dbReference type="OrthoDB" id="77989at2759"/>
<dbReference type="STRING" id="341454.A0A4S2MI09"/>
<dbReference type="EMBL" id="ML220183">
    <property type="protein sequence ID" value="TGZ76345.1"/>
    <property type="molecule type" value="Genomic_DNA"/>
</dbReference>
<dbReference type="Pfam" id="PF00293">
    <property type="entry name" value="NUDIX"/>
    <property type="match status" value="1"/>
</dbReference>
<dbReference type="InterPro" id="IPR015797">
    <property type="entry name" value="NUDIX_hydrolase-like_dom_sf"/>
</dbReference>
<evidence type="ECO:0000256" key="1">
    <source>
        <dbReference type="SAM" id="MobiDB-lite"/>
    </source>
</evidence>
<dbReference type="PROSITE" id="PS51462">
    <property type="entry name" value="NUDIX"/>
    <property type="match status" value="1"/>
</dbReference>
<evidence type="ECO:0000313" key="5">
    <source>
        <dbReference type="Proteomes" id="UP000298138"/>
    </source>
</evidence>
<keyword evidence="2" id="KW-1133">Transmembrane helix</keyword>
<evidence type="ECO:0000256" key="2">
    <source>
        <dbReference type="SAM" id="Phobius"/>
    </source>
</evidence>
<feature type="compositionally biased region" description="Basic and acidic residues" evidence="1">
    <location>
        <begin position="96"/>
        <end position="107"/>
    </location>
</feature>
<dbReference type="PANTHER" id="PTHR12992:SF44">
    <property type="entry name" value="NUDIX HYDROLASE DOMAIN-CONTAINING PROTEIN"/>
    <property type="match status" value="1"/>
</dbReference>
<dbReference type="AlphaFoldDB" id="A0A4S2MI09"/>
<feature type="transmembrane region" description="Helical" evidence="2">
    <location>
        <begin position="370"/>
        <end position="394"/>
    </location>
</feature>
<dbReference type="PANTHER" id="PTHR12992">
    <property type="entry name" value="NUDIX HYDROLASE"/>
    <property type="match status" value="1"/>
</dbReference>
<feature type="region of interest" description="Disordered" evidence="1">
    <location>
        <begin position="88"/>
        <end position="107"/>
    </location>
</feature>
<dbReference type="InParanoid" id="A0A4S2MI09"/>
<dbReference type="Gene3D" id="3.90.79.10">
    <property type="entry name" value="Nucleoside Triphosphate Pyrophosphohydrolase"/>
    <property type="match status" value="1"/>
</dbReference>
<reference evidence="4 5" key="1">
    <citation type="submission" date="2019-04" db="EMBL/GenBank/DDBJ databases">
        <title>Comparative genomics and transcriptomics to analyze fruiting body development in filamentous ascomycetes.</title>
        <authorList>
            <consortium name="DOE Joint Genome Institute"/>
            <person name="Lutkenhaus R."/>
            <person name="Traeger S."/>
            <person name="Breuer J."/>
            <person name="Kuo A."/>
            <person name="Lipzen A."/>
            <person name="Pangilinan J."/>
            <person name="Dilworth D."/>
            <person name="Sandor L."/>
            <person name="Poggeler S."/>
            <person name="Barry K."/>
            <person name="Grigoriev I.V."/>
            <person name="Nowrousian M."/>
        </authorList>
    </citation>
    <scope>NUCLEOTIDE SEQUENCE [LARGE SCALE GENOMIC DNA]</scope>
    <source>
        <strain evidence="4 5">CBS 389.68</strain>
    </source>
</reference>
<dbReference type="SUPFAM" id="SSF55811">
    <property type="entry name" value="Nudix"/>
    <property type="match status" value="1"/>
</dbReference>
<dbReference type="Proteomes" id="UP000298138">
    <property type="component" value="Unassembled WGS sequence"/>
</dbReference>
<proteinExistence type="predicted"/>
<name>A0A4S2MI09_9PEZI</name>
<keyword evidence="2" id="KW-0472">Membrane</keyword>
<dbReference type="CDD" id="cd03426">
    <property type="entry name" value="NUDIX_CoAse_Nudt7"/>
    <property type="match status" value="1"/>
</dbReference>
<evidence type="ECO:0000259" key="3">
    <source>
        <dbReference type="PROSITE" id="PS51462"/>
    </source>
</evidence>
<gene>
    <name evidence="4" type="ORF">EX30DRAFT_360433</name>
</gene>
<evidence type="ECO:0000313" key="4">
    <source>
        <dbReference type="EMBL" id="TGZ76345.1"/>
    </source>
</evidence>
<feature type="domain" description="Nudix hydrolase" evidence="3">
    <location>
        <begin position="27"/>
        <end position="201"/>
    </location>
</feature>
<dbReference type="InterPro" id="IPR000086">
    <property type="entry name" value="NUDIX_hydrolase_dom"/>
</dbReference>
<sequence>MSKALEAVLRDLAAFPAPELASPEDCKRRAAVAAVFRIQPNPSHLPPPSATTSPASDLDTFFSQPWVQHGDPELLFIKRASRTGDRWTSHVAFPGGKRDPTDPTDHSSAIRECLEEVGLNLTSPGVLSVGHLPDRLIKTSWGTVPLLTLCPFVFLLTTPQTPELQLQGEEVASAHWVPWRLLFDPRLRTTESCDVADRLAKKRGTLVRKTLSLALGQMEFSAVRLWPGRSVFATFARDYLMPVEAGIFESPLVLWGVTLAVVEDLMEMQEPGIVELWDWPTFTAWDVKAVIRAWSSGLRTRNRKRAKEAVKGVMVERMVEEKVVVDMSDSLVLVEKEEVEVLAKRSQTFRERESTINILVDGYYDIVRKAVWATLAGRFVLGTAVVGGVVYRVLNRR</sequence>
<dbReference type="GO" id="GO:0010945">
    <property type="term" value="F:coenzyme A diphosphatase activity"/>
    <property type="evidence" value="ECO:0007669"/>
    <property type="project" value="InterPro"/>
</dbReference>
<keyword evidence="5" id="KW-1185">Reference proteome</keyword>
<accession>A0A4S2MI09</accession>
<protein>
    <recommendedName>
        <fullName evidence="3">Nudix hydrolase domain-containing protein</fullName>
    </recommendedName>
</protein>
<keyword evidence="2" id="KW-0812">Transmembrane</keyword>
<organism evidence="4 5">
    <name type="scientific">Ascodesmis nigricans</name>
    <dbReference type="NCBI Taxonomy" id="341454"/>
    <lineage>
        <taxon>Eukaryota</taxon>
        <taxon>Fungi</taxon>
        <taxon>Dikarya</taxon>
        <taxon>Ascomycota</taxon>
        <taxon>Pezizomycotina</taxon>
        <taxon>Pezizomycetes</taxon>
        <taxon>Pezizales</taxon>
        <taxon>Ascodesmidaceae</taxon>
        <taxon>Ascodesmis</taxon>
    </lineage>
</organism>